<evidence type="ECO:0000313" key="1">
    <source>
        <dbReference type="EMBL" id="KAG9069933.1"/>
    </source>
</evidence>
<dbReference type="SUPFAM" id="SSF51905">
    <property type="entry name" value="FAD/NAD(P)-binding domain"/>
    <property type="match status" value="1"/>
</dbReference>
<dbReference type="EMBL" id="JAHRHY010000004">
    <property type="protein sequence ID" value="KAG9069933.1"/>
    <property type="molecule type" value="Genomic_DNA"/>
</dbReference>
<dbReference type="Proteomes" id="UP000707451">
    <property type="component" value="Unassembled WGS sequence"/>
</dbReference>
<organism evidence="1 2">
    <name type="scientific">Linnemannia hyalina</name>
    <dbReference type="NCBI Taxonomy" id="64524"/>
    <lineage>
        <taxon>Eukaryota</taxon>
        <taxon>Fungi</taxon>
        <taxon>Fungi incertae sedis</taxon>
        <taxon>Mucoromycota</taxon>
        <taxon>Mortierellomycotina</taxon>
        <taxon>Mortierellomycetes</taxon>
        <taxon>Mortierellales</taxon>
        <taxon>Mortierellaceae</taxon>
        <taxon>Linnemannia</taxon>
    </lineage>
</organism>
<accession>A0A9P7Y0D3</accession>
<sequence>MTRDMRTACHKCLPFGGQGATMAIQSAVALTNAIYEELPTSQTELDRAFKRYIEERKHAGQAAVFASSTSGALMHRQGLEVANSYRPQMVFLPHVPFRGTFCRTKTNSPSPRFVKEMYEKVGKVVAL</sequence>
<dbReference type="OrthoDB" id="655030at2759"/>
<proteinExistence type="predicted"/>
<keyword evidence="2" id="KW-1185">Reference proteome</keyword>
<dbReference type="Gene3D" id="3.50.50.60">
    <property type="entry name" value="FAD/NAD(P)-binding domain"/>
    <property type="match status" value="1"/>
</dbReference>
<evidence type="ECO:0000313" key="2">
    <source>
        <dbReference type="Proteomes" id="UP000707451"/>
    </source>
</evidence>
<name>A0A9P7Y0D3_9FUNG</name>
<dbReference type="InterPro" id="IPR036188">
    <property type="entry name" value="FAD/NAD-bd_sf"/>
</dbReference>
<protein>
    <submittedName>
        <fullName evidence="1">Uncharacterized protein</fullName>
    </submittedName>
</protein>
<comment type="caution">
    <text evidence="1">The sequence shown here is derived from an EMBL/GenBank/DDBJ whole genome shotgun (WGS) entry which is preliminary data.</text>
</comment>
<reference evidence="1" key="1">
    <citation type="submission" date="2021-06" db="EMBL/GenBank/DDBJ databases">
        <title>Genome Sequence of Mortierella hyaline Strain SCG-10, a Cold-Adapted, Nitrate-Reducing Fungus Isolated from Soil in Minnesota, USA.</title>
        <authorList>
            <person name="Aldossari N."/>
        </authorList>
    </citation>
    <scope>NUCLEOTIDE SEQUENCE</scope>
    <source>
        <strain evidence="1">SCG-10</strain>
    </source>
</reference>
<dbReference type="AlphaFoldDB" id="A0A9P7Y0D3"/>
<gene>
    <name evidence="1" type="ORF">KI688_009258</name>
</gene>